<protein>
    <submittedName>
        <fullName evidence="4">Retrovirus-related Pol polyprotein from transposon TNT 1-94</fullName>
    </submittedName>
</protein>
<keyword evidence="5" id="KW-1185">Reference proteome</keyword>
<dbReference type="PANTHER" id="PTHR42648">
    <property type="entry name" value="TRANSPOSASE, PUTATIVE-RELATED"/>
    <property type="match status" value="1"/>
</dbReference>
<dbReference type="Gene3D" id="3.30.420.10">
    <property type="entry name" value="Ribonuclease H-like superfamily/Ribonuclease H"/>
    <property type="match status" value="1"/>
</dbReference>
<evidence type="ECO:0000313" key="4">
    <source>
        <dbReference type="EMBL" id="KYP35963.1"/>
    </source>
</evidence>
<organism evidence="4 5">
    <name type="scientific">Cajanus cajan</name>
    <name type="common">Pigeon pea</name>
    <name type="synonym">Cajanus indicus</name>
    <dbReference type="NCBI Taxonomy" id="3821"/>
    <lineage>
        <taxon>Eukaryota</taxon>
        <taxon>Viridiplantae</taxon>
        <taxon>Streptophyta</taxon>
        <taxon>Embryophyta</taxon>
        <taxon>Tracheophyta</taxon>
        <taxon>Spermatophyta</taxon>
        <taxon>Magnoliopsida</taxon>
        <taxon>eudicotyledons</taxon>
        <taxon>Gunneridae</taxon>
        <taxon>Pentapetalae</taxon>
        <taxon>rosids</taxon>
        <taxon>fabids</taxon>
        <taxon>Fabales</taxon>
        <taxon>Fabaceae</taxon>
        <taxon>Papilionoideae</taxon>
        <taxon>50 kb inversion clade</taxon>
        <taxon>NPAAA clade</taxon>
        <taxon>indigoferoid/millettioid clade</taxon>
        <taxon>Phaseoleae</taxon>
        <taxon>Cajanus</taxon>
    </lineage>
</organism>
<keyword evidence="1" id="KW-0378">Hydrolase</keyword>
<dbReference type="InterPro" id="IPR054722">
    <property type="entry name" value="PolX-like_BBD"/>
</dbReference>
<dbReference type="GO" id="GO:0003676">
    <property type="term" value="F:nucleic acid binding"/>
    <property type="evidence" value="ECO:0007669"/>
    <property type="project" value="InterPro"/>
</dbReference>
<gene>
    <name evidence="4" type="ORF">KK1_042941</name>
</gene>
<dbReference type="InterPro" id="IPR025724">
    <property type="entry name" value="GAG-pre-integrase_dom"/>
</dbReference>
<name>A0A151R0C5_CAJCA</name>
<feature type="domain" description="GAG-pre-integrase" evidence="2">
    <location>
        <begin position="97"/>
        <end position="164"/>
    </location>
</feature>
<evidence type="ECO:0000259" key="3">
    <source>
        <dbReference type="Pfam" id="PF22936"/>
    </source>
</evidence>
<feature type="domain" description="Retrovirus-related Pol polyprotein from transposon TNT 1-94-like beta-barrel" evidence="3">
    <location>
        <begin position="1"/>
        <end position="71"/>
    </location>
</feature>
<keyword evidence="1" id="KW-0645">Protease</keyword>
<reference evidence="4" key="1">
    <citation type="journal article" date="2012" name="Nat. Biotechnol.">
        <title>Draft genome sequence of pigeonpea (Cajanus cajan), an orphan legume crop of resource-poor farmers.</title>
        <authorList>
            <person name="Varshney R.K."/>
            <person name="Chen W."/>
            <person name="Li Y."/>
            <person name="Bharti A.K."/>
            <person name="Saxena R.K."/>
            <person name="Schlueter J.A."/>
            <person name="Donoghue M.T."/>
            <person name="Azam S."/>
            <person name="Fan G."/>
            <person name="Whaley A.M."/>
            <person name="Farmer A.D."/>
            <person name="Sheridan J."/>
            <person name="Iwata A."/>
            <person name="Tuteja R."/>
            <person name="Penmetsa R.V."/>
            <person name="Wu W."/>
            <person name="Upadhyaya H.D."/>
            <person name="Yang S.P."/>
            <person name="Shah T."/>
            <person name="Saxena K.B."/>
            <person name="Michael T."/>
            <person name="McCombie W.R."/>
            <person name="Yang B."/>
            <person name="Zhang G."/>
            <person name="Yang H."/>
            <person name="Wang J."/>
            <person name="Spillane C."/>
            <person name="Cook D.R."/>
            <person name="May G.D."/>
            <person name="Xu X."/>
            <person name="Jackson S.A."/>
        </authorList>
    </citation>
    <scope>NUCLEOTIDE SEQUENCE [LARGE SCALE GENOMIC DNA]</scope>
</reference>
<dbReference type="Proteomes" id="UP000075243">
    <property type="component" value="Unassembled WGS sequence"/>
</dbReference>
<dbReference type="OMA" id="CKLAMDE"/>
<dbReference type="SUPFAM" id="SSF53098">
    <property type="entry name" value="Ribonuclease H-like"/>
    <property type="match status" value="1"/>
</dbReference>
<sequence length="255" mass="29283">MTPNLNWFDTYKKVDAGSVLMGNDIACKVAGIGTVRIKLNDGSVKTFTKVRHVLELKRNLISLGMLGEVGCVFNGESDAIVIKRGSKKIMKGIRQDGLYRLQGKTIVNPANSCFVFKDNSIRLWHLRLAHISEKEFEELHKQGLFEGTKYKKLDFCEHCLYGKQKKAKFPTGTHNTKEILDYVHYDIWGPAKTQSLGGARYYISFIDHLSRKVWIYLLKHKNQAFKIFKWWKDLVETQTGKQVKVLLGQTVVWNT</sequence>
<dbReference type="PANTHER" id="PTHR42648:SF28">
    <property type="entry name" value="TRANSPOSON-ENCODED PROTEIN WITH RIBONUCLEASE H-LIKE AND RETROVIRUS ZINC FINGER-LIKE DOMAINS"/>
    <property type="match status" value="1"/>
</dbReference>
<evidence type="ECO:0000259" key="2">
    <source>
        <dbReference type="Pfam" id="PF13976"/>
    </source>
</evidence>
<dbReference type="AlphaFoldDB" id="A0A151R0C5"/>
<dbReference type="EMBL" id="KQ484288">
    <property type="protein sequence ID" value="KYP35963.1"/>
    <property type="molecule type" value="Genomic_DNA"/>
</dbReference>
<dbReference type="Gramene" id="C.cajan_36359.t">
    <property type="protein sequence ID" value="C.cajan_36359.t.cds1"/>
    <property type="gene ID" value="C.cajan_36359"/>
</dbReference>
<dbReference type="Pfam" id="PF13976">
    <property type="entry name" value="gag_pre-integrs"/>
    <property type="match status" value="1"/>
</dbReference>
<dbReference type="Pfam" id="PF22936">
    <property type="entry name" value="Pol_BBD"/>
    <property type="match status" value="1"/>
</dbReference>
<evidence type="ECO:0000313" key="5">
    <source>
        <dbReference type="Proteomes" id="UP000075243"/>
    </source>
</evidence>
<dbReference type="GO" id="GO:0008233">
    <property type="term" value="F:peptidase activity"/>
    <property type="evidence" value="ECO:0007669"/>
    <property type="project" value="UniProtKB-KW"/>
</dbReference>
<accession>A0A151R0C5</accession>
<evidence type="ECO:0000256" key="1">
    <source>
        <dbReference type="ARBA" id="ARBA00022670"/>
    </source>
</evidence>
<dbReference type="InterPro" id="IPR036397">
    <property type="entry name" value="RNaseH_sf"/>
</dbReference>
<dbReference type="InterPro" id="IPR012337">
    <property type="entry name" value="RNaseH-like_sf"/>
</dbReference>
<dbReference type="InterPro" id="IPR039537">
    <property type="entry name" value="Retrotran_Ty1/copia-like"/>
</dbReference>
<dbReference type="GO" id="GO:0006508">
    <property type="term" value="P:proteolysis"/>
    <property type="evidence" value="ECO:0007669"/>
    <property type="project" value="UniProtKB-KW"/>
</dbReference>
<proteinExistence type="predicted"/>